<dbReference type="CDD" id="cd17589">
    <property type="entry name" value="REC_TPR"/>
    <property type="match status" value="1"/>
</dbReference>
<reference evidence="3" key="1">
    <citation type="submission" date="2015-10" db="EMBL/GenBank/DDBJ databases">
        <authorList>
            <person name="Gilbert D.G."/>
        </authorList>
    </citation>
    <scope>NUCLEOTIDE SEQUENCE</scope>
</reference>
<dbReference type="Gene3D" id="3.40.50.2300">
    <property type="match status" value="1"/>
</dbReference>
<dbReference type="EMBL" id="CZQC01000006">
    <property type="protein sequence ID" value="CUS40247.1"/>
    <property type="molecule type" value="Genomic_DNA"/>
</dbReference>
<feature type="domain" description="Response regulatory" evidence="2">
    <location>
        <begin position="12"/>
        <end position="131"/>
    </location>
</feature>
<dbReference type="AlphaFoldDB" id="A0A160TB41"/>
<organism evidence="3">
    <name type="scientific">hydrothermal vent metagenome</name>
    <dbReference type="NCBI Taxonomy" id="652676"/>
    <lineage>
        <taxon>unclassified sequences</taxon>
        <taxon>metagenomes</taxon>
        <taxon>ecological metagenomes</taxon>
    </lineage>
</organism>
<dbReference type="GO" id="GO:0000160">
    <property type="term" value="P:phosphorelay signal transduction system"/>
    <property type="evidence" value="ECO:0007669"/>
    <property type="project" value="InterPro"/>
</dbReference>
<keyword evidence="3" id="KW-0675">Receptor</keyword>
<sequence length="548" mass="61885">MLNLENSLSTKRILIVDDLVEARSSLKNMMGIIGAQRIDTATDGREAMELILENDYDLVLSDYNLGKGKDGQQILEEARFSNRLKATAQFILVTGENAVERVMGALEYEPDAYITKPFTLSMLRERLKRIFHTKEELRPINEAIDSGDINQAIEIANLLLESKPRLLLPVSRILGKLYMREERYEEALHVYSQPLNTRMVSWARLGQAICMHYLGDSLGALALIRQTLVDYPMYVQCHDWAARILLALGKPEEAQEQLELATAISPRAVLRQMELGYLASQNGDHKIAETAFEQSIRLGRHSCYKTSGNYLQFARELQHGLSAGKTRDNINLRNKALRAIDELRQEYSGHVSIMFDTSIVESKTYVAVAESDKAKGAADRAESLLARIQAPTPDQQLQMTEAFIDVGEHIKAKDLINTMRDSQASNLAQNALDKLRALEDKLNAMTIREHTAKLNAEGVSLYEQGKLMEAIEVFDQAVKYDEVGVSVLLNAIQAKVSHIERTELDVRQLKDCYVLFKRIGSIGHLDERYDRYDRLKTTCIRLKRAAGV</sequence>
<dbReference type="PANTHER" id="PTHR44591:SF3">
    <property type="entry name" value="RESPONSE REGULATORY DOMAIN-CONTAINING PROTEIN"/>
    <property type="match status" value="1"/>
</dbReference>
<proteinExistence type="predicted"/>
<dbReference type="SUPFAM" id="SSF48452">
    <property type="entry name" value="TPR-like"/>
    <property type="match status" value="2"/>
</dbReference>
<dbReference type="PROSITE" id="PS50110">
    <property type="entry name" value="RESPONSE_REGULATORY"/>
    <property type="match status" value="1"/>
</dbReference>
<dbReference type="SUPFAM" id="SSF52172">
    <property type="entry name" value="CheY-like"/>
    <property type="match status" value="1"/>
</dbReference>
<dbReference type="Gene3D" id="1.25.40.10">
    <property type="entry name" value="Tetratricopeptide repeat domain"/>
    <property type="match status" value="1"/>
</dbReference>
<dbReference type="Pfam" id="PF00072">
    <property type="entry name" value="Response_reg"/>
    <property type="match status" value="1"/>
</dbReference>
<dbReference type="Pfam" id="PF13432">
    <property type="entry name" value="TPR_16"/>
    <property type="match status" value="1"/>
</dbReference>
<dbReference type="InterPro" id="IPR001789">
    <property type="entry name" value="Sig_transdc_resp-reg_receiver"/>
</dbReference>
<dbReference type="InterPro" id="IPR011006">
    <property type="entry name" value="CheY-like_superfamily"/>
</dbReference>
<accession>A0A160TB41</accession>
<name>A0A160TB41_9ZZZZ</name>
<evidence type="ECO:0000256" key="1">
    <source>
        <dbReference type="ARBA" id="ARBA00022553"/>
    </source>
</evidence>
<dbReference type="InterPro" id="IPR011990">
    <property type="entry name" value="TPR-like_helical_dom_sf"/>
</dbReference>
<gene>
    <name evidence="3" type="ORF">MGWOODY_Tha938</name>
</gene>
<keyword evidence="1" id="KW-0597">Phosphoprotein</keyword>
<evidence type="ECO:0000259" key="2">
    <source>
        <dbReference type="PROSITE" id="PS50110"/>
    </source>
</evidence>
<dbReference type="SMART" id="SM00448">
    <property type="entry name" value="REC"/>
    <property type="match status" value="1"/>
</dbReference>
<dbReference type="PANTHER" id="PTHR44591">
    <property type="entry name" value="STRESS RESPONSE REGULATOR PROTEIN 1"/>
    <property type="match status" value="1"/>
</dbReference>
<evidence type="ECO:0000313" key="3">
    <source>
        <dbReference type="EMBL" id="CUS40247.1"/>
    </source>
</evidence>
<protein>
    <submittedName>
        <fullName evidence="3">Chemotaxis regulator-transmits chemoreceptor signals to flagelllar motor components CheY</fullName>
    </submittedName>
</protein>
<dbReference type="InterPro" id="IPR050595">
    <property type="entry name" value="Bact_response_regulator"/>
</dbReference>